<dbReference type="RefSeq" id="WP_096487307.1">
    <property type="nucleotide sequence ID" value="NZ_AP014809.1"/>
</dbReference>
<name>A0A160PKM5_9HYPH</name>
<evidence type="ECO:0000256" key="1">
    <source>
        <dbReference type="SAM" id="Coils"/>
    </source>
</evidence>
<dbReference type="AlphaFoldDB" id="A0A160PKM5"/>
<proteinExistence type="predicted"/>
<feature type="coiled-coil region" evidence="1">
    <location>
        <begin position="113"/>
        <end position="140"/>
    </location>
</feature>
<protein>
    <recommendedName>
        <fullName evidence="4">Multidrug transporter</fullName>
    </recommendedName>
</protein>
<gene>
    <name evidence="2" type="ORF">MPPM_5000</name>
</gene>
<organism evidence="2 3">
    <name type="scientific">Methylorubrum populi</name>
    <dbReference type="NCBI Taxonomy" id="223967"/>
    <lineage>
        <taxon>Bacteria</taxon>
        <taxon>Pseudomonadati</taxon>
        <taxon>Pseudomonadota</taxon>
        <taxon>Alphaproteobacteria</taxon>
        <taxon>Hyphomicrobiales</taxon>
        <taxon>Methylobacteriaceae</taxon>
        <taxon>Methylorubrum</taxon>
    </lineage>
</organism>
<keyword evidence="1" id="KW-0175">Coiled coil</keyword>
<dbReference type="OrthoDB" id="7216696at2"/>
<dbReference type="Proteomes" id="UP000218288">
    <property type="component" value="Chromosome"/>
</dbReference>
<evidence type="ECO:0000313" key="2">
    <source>
        <dbReference type="EMBL" id="BAU93605.1"/>
    </source>
</evidence>
<accession>A0A160PKM5</accession>
<reference evidence="2 3" key="1">
    <citation type="journal article" date="2016" name="Genome Announc.">
        <title>Complete Genome Sequence of Methylobacterium populi P-1M, Isolated from Pink-Pigmented Household Biofilm.</title>
        <authorList>
            <person name="Morohoshi T."/>
            <person name="Ikeda T."/>
        </authorList>
    </citation>
    <scope>NUCLEOTIDE SEQUENCE [LARGE SCALE GENOMIC DNA]</scope>
    <source>
        <strain evidence="2 3">P-1M</strain>
    </source>
</reference>
<dbReference type="Gene3D" id="2.40.420.20">
    <property type="match status" value="1"/>
</dbReference>
<sequence length="368" mass="39412">MRRRVVLPVGLALGLVGLGVLALTEAGSGLRVNAGPVFSDLHDRLSSAMRPAAHQPPAGNRPPVRIAVEGGRAVVRLSDEEQERIGIETARHQRKAHRIEVQAFGSVLDLARVTELTNSYASAKAQLQTAEAKAEVSRAAYIRARSLGQYATQVQLETAEGTFRTDEAALAAAQSQVRTLAATAQQEWGTVIGRAIIERSPVITRLIERTDFLVQVTLPPGETLKAPPAIAHAEVPPQSERVALRYISPATRTDQRIQGVSYFYTVAGDSGLLPGMSTLAFLTSERETSGIAVPESAVVHWQGSAWIYRSVGDDAFARHPLKPDAPISADAYVVDDLGPEAEIVVTGPQAVLSEELRGQIQASDADDD</sequence>
<dbReference type="EMBL" id="AP014809">
    <property type="protein sequence ID" value="BAU93605.1"/>
    <property type="molecule type" value="Genomic_DNA"/>
</dbReference>
<evidence type="ECO:0008006" key="4">
    <source>
        <dbReference type="Google" id="ProtNLM"/>
    </source>
</evidence>
<evidence type="ECO:0000313" key="3">
    <source>
        <dbReference type="Proteomes" id="UP000218288"/>
    </source>
</evidence>